<comment type="caution">
    <text evidence="5">The sequence shown here is derived from an EMBL/GenBank/DDBJ whole genome shotgun (WGS) entry which is preliminary data.</text>
</comment>
<keyword evidence="3 4" id="KW-0456">Lyase</keyword>
<dbReference type="EMBL" id="LICA01000134">
    <property type="protein sequence ID" value="KRO94766.1"/>
    <property type="molecule type" value="Genomic_DNA"/>
</dbReference>
<dbReference type="GO" id="GO:0006729">
    <property type="term" value="P:tetrahydrobiopterin biosynthetic process"/>
    <property type="evidence" value="ECO:0007669"/>
    <property type="project" value="InterPro"/>
</dbReference>
<name>A0A0R2U690_9GAMM</name>
<dbReference type="HAMAP" id="MF_00434">
    <property type="entry name" value="Pterin_4_alpha"/>
    <property type="match status" value="1"/>
</dbReference>
<dbReference type="Pfam" id="PF01329">
    <property type="entry name" value="Pterin_4a"/>
    <property type="match status" value="1"/>
</dbReference>
<dbReference type="InterPro" id="IPR001533">
    <property type="entry name" value="Pterin_deHydtase"/>
</dbReference>
<proteinExistence type="inferred from homology"/>
<evidence type="ECO:0000256" key="2">
    <source>
        <dbReference type="ARBA" id="ARBA00006472"/>
    </source>
</evidence>
<dbReference type="AlphaFoldDB" id="A0A0R2U690"/>
<dbReference type="CDD" id="cd00913">
    <property type="entry name" value="PCD_DCoH_subfamily_a"/>
    <property type="match status" value="1"/>
</dbReference>
<comment type="catalytic activity">
    <reaction evidence="1 4">
        <text>(4aS,6R)-4a-hydroxy-L-erythro-5,6,7,8-tetrahydrobiopterin = (6R)-L-erythro-6,7-dihydrobiopterin + H2O</text>
        <dbReference type="Rhea" id="RHEA:11920"/>
        <dbReference type="ChEBI" id="CHEBI:15377"/>
        <dbReference type="ChEBI" id="CHEBI:15642"/>
        <dbReference type="ChEBI" id="CHEBI:43120"/>
        <dbReference type="EC" id="4.2.1.96"/>
    </reaction>
</comment>
<organism evidence="5 6">
    <name type="scientific">SAR92 bacterium BACL26 MAG-121220-bin70</name>
    <dbReference type="NCBI Taxonomy" id="1655626"/>
    <lineage>
        <taxon>Bacteria</taxon>
        <taxon>Pseudomonadati</taxon>
        <taxon>Pseudomonadota</taxon>
        <taxon>Gammaproteobacteria</taxon>
        <taxon>Cellvibrionales</taxon>
        <taxon>Porticoccaceae</taxon>
        <taxon>SAR92 clade</taxon>
    </lineage>
</organism>
<dbReference type="PANTHER" id="PTHR42805:SF1">
    <property type="entry name" value="PTERIN-4-ALPHA-CARBINOLAMINE DEHYDRATASE-RELATED"/>
    <property type="match status" value="1"/>
</dbReference>
<sequence length="116" mass="12751">MNTQVCDLSSQTCEPCQGGIAALQTSEAQAMLAELNSDWTLSANSKMISRQFQFKGFARAVQMANLIAWLGDRQGHHPDITFGWGYCSVTFTTHEIDGLSTNDFICAAKLDKITNE</sequence>
<reference evidence="5 6" key="1">
    <citation type="submission" date="2015-10" db="EMBL/GenBank/DDBJ databases">
        <title>Metagenome-Assembled Genomes uncover a global brackish microbiome.</title>
        <authorList>
            <person name="Hugerth L.W."/>
            <person name="Larsson J."/>
            <person name="Alneberg J."/>
            <person name="Lindh M.V."/>
            <person name="Legrand C."/>
            <person name="Pinhassi J."/>
            <person name="Andersson A.F."/>
        </authorList>
    </citation>
    <scope>NUCLEOTIDE SEQUENCE [LARGE SCALE GENOMIC DNA]</scope>
    <source>
        <strain evidence="5">BACL26 MAG-121220-bin70</strain>
    </source>
</reference>
<dbReference type="Proteomes" id="UP000051213">
    <property type="component" value="Unassembled WGS sequence"/>
</dbReference>
<dbReference type="InterPro" id="IPR036428">
    <property type="entry name" value="PCD_sf"/>
</dbReference>
<dbReference type="GO" id="GO:0008124">
    <property type="term" value="F:4-alpha-hydroxytetrahydrobiopterin dehydratase activity"/>
    <property type="evidence" value="ECO:0007669"/>
    <property type="project" value="UniProtKB-UniRule"/>
</dbReference>
<dbReference type="EC" id="4.2.1.96" evidence="4"/>
<dbReference type="SUPFAM" id="SSF55248">
    <property type="entry name" value="PCD-like"/>
    <property type="match status" value="1"/>
</dbReference>
<dbReference type="InterPro" id="IPR050376">
    <property type="entry name" value="Pterin-4-alpha-carb_dehyd"/>
</dbReference>
<evidence type="ECO:0000256" key="4">
    <source>
        <dbReference type="HAMAP-Rule" id="MF_00434"/>
    </source>
</evidence>
<dbReference type="Gene3D" id="3.30.1360.20">
    <property type="entry name" value="Transcriptional coactivator/pterin dehydratase"/>
    <property type="match status" value="1"/>
</dbReference>
<evidence type="ECO:0000256" key="1">
    <source>
        <dbReference type="ARBA" id="ARBA00001554"/>
    </source>
</evidence>
<gene>
    <name evidence="5" type="ORF">ABS24_02205</name>
</gene>
<protein>
    <recommendedName>
        <fullName evidence="4">Putative pterin-4-alpha-carbinolamine dehydratase</fullName>
        <shortName evidence="4">PHS</shortName>
        <ecNumber evidence="4">4.2.1.96</ecNumber>
    </recommendedName>
    <alternativeName>
        <fullName evidence="4">4-alpha-hydroxy-tetrahydropterin dehydratase</fullName>
    </alternativeName>
    <alternativeName>
        <fullName evidence="4">Pterin carbinolamine dehydratase</fullName>
        <shortName evidence="4">PCD</shortName>
    </alternativeName>
</protein>
<accession>A0A0R2U690</accession>
<comment type="similarity">
    <text evidence="2 4">Belongs to the pterin-4-alpha-carbinolamine dehydratase family.</text>
</comment>
<evidence type="ECO:0000313" key="5">
    <source>
        <dbReference type="EMBL" id="KRO94766.1"/>
    </source>
</evidence>
<dbReference type="PANTHER" id="PTHR42805">
    <property type="entry name" value="PTERIN-4-ALPHA-CARBINOLAMINE DEHYDRATASE-RELATED"/>
    <property type="match status" value="1"/>
</dbReference>
<evidence type="ECO:0000256" key="3">
    <source>
        <dbReference type="ARBA" id="ARBA00023239"/>
    </source>
</evidence>
<evidence type="ECO:0000313" key="6">
    <source>
        <dbReference type="Proteomes" id="UP000051213"/>
    </source>
</evidence>